<protein>
    <submittedName>
        <fullName evidence="7">Autoinducer 2 import ATP-binding protein LsrA</fullName>
        <ecNumber evidence="7">3.6.3.-</ecNumber>
    </submittedName>
</protein>
<keyword evidence="5" id="KW-0046">Antibiotic resistance</keyword>
<evidence type="ECO:0000256" key="5">
    <source>
        <dbReference type="ARBA" id="ARBA00023251"/>
    </source>
</evidence>
<dbReference type="InterPro" id="IPR027417">
    <property type="entry name" value="P-loop_NTPase"/>
</dbReference>
<dbReference type="InterPro" id="IPR003439">
    <property type="entry name" value="ABC_transporter-like_ATP-bd"/>
</dbReference>
<gene>
    <name evidence="7" type="primary">lsrA</name>
    <name evidence="7" type="ORF">SAMEA4475696_00325</name>
</gene>
<organism evidence="7 8">
    <name type="scientific">Dermatophilus congolensis</name>
    <dbReference type="NCBI Taxonomy" id="1863"/>
    <lineage>
        <taxon>Bacteria</taxon>
        <taxon>Bacillati</taxon>
        <taxon>Actinomycetota</taxon>
        <taxon>Actinomycetes</taxon>
        <taxon>Micrococcales</taxon>
        <taxon>Dermatophilaceae</taxon>
        <taxon>Dermatophilus</taxon>
    </lineage>
</organism>
<keyword evidence="3" id="KW-0547">Nucleotide-binding</keyword>
<proteinExistence type="predicted"/>
<dbReference type="GO" id="GO:0046677">
    <property type="term" value="P:response to antibiotic"/>
    <property type="evidence" value="ECO:0007669"/>
    <property type="project" value="UniProtKB-KW"/>
</dbReference>
<evidence type="ECO:0000313" key="7">
    <source>
        <dbReference type="EMBL" id="SNV17917.1"/>
    </source>
</evidence>
<evidence type="ECO:0000256" key="4">
    <source>
        <dbReference type="ARBA" id="ARBA00022840"/>
    </source>
</evidence>
<evidence type="ECO:0000256" key="2">
    <source>
        <dbReference type="ARBA" id="ARBA00022448"/>
    </source>
</evidence>
<keyword evidence="4 7" id="KW-0067">ATP-binding</keyword>
<feature type="domain" description="ABC transporter" evidence="6">
    <location>
        <begin position="27"/>
        <end position="60"/>
    </location>
</feature>
<dbReference type="STRING" id="1121387.GCA_000429885_01390"/>
<dbReference type="PANTHER" id="PTHR42711">
    <property type="entry name" value="ABC TRANSPORTER ATP-BINDING PROTEIN"/>
    <property type="match status" value="1"/>
</dbReference>
<dbReference type="GeneID" id="77100379"/>
<dbReference type="GO" id="GO:0005886">
    <property type="term" value="C:plasma membrane"/>
    <property type="evidence" value="ECO:0007669"/>
    <property type="project" value="UniProtKB-SubCell"/>
</dbReference>
<dbReference type="OrthoDB" id="9804819at2"/>
<evidence type="ECO:0000256" key="1">
    <source>
        <dbReference type="ARBA" id="ARBA00004202"/>
    </source>
</evidence>
<keyword evidence="7" id="KW-0378">Hydrolase</keyword>
<dbReference type="RefSeq" id="WP_051277550.1">
    <property type="nucleotide sequence ID" value="NZ_LT906453.1"/>
</dbReference>
<dbReference type="Proteomes" id="UP000242637">
    <property type="component" value="Chromosome 1"/>
</dbReference>
<dbReference type="KEGG" id="dco:SAMEA4475696_0325"/>
<evidence type="ECO:0000259" key="6">
    <source>
        <dbReference type="Pfam" id="PF00005"/>
    </source>
</evidence>
<dbReference type="EC" id="3.6.3.-" evidence="7"/>
<dbReference type="InterPro" id="IPR050763">
    <property type="entry name" value="ABC_transporter_ATP-binding"/>
</dbReference>
<dbReference type="GO" id="GO:0016887">
    <property type="term" value="F:ATP hydrolysis activity"/>
    <property type="evidence" value="ECO:0007669"/>
    <property type="project" value="InterPro"/>
</dbReference>
<sequence length="66" mass="6702">MSSPNPSEAEVVKVRGAVKRYDGVPVLDGLDVTVHDGETFGILGVNGAGKTTLMESIVGGAAARFG</sequence>
<evidence type="ECO:0000256" key="3">
    <source>
        <dbReference type="ARBA" id="ARBA00022741"/>
    </source>
</evidence>
<dbReference type="GO" id="GO:0005524">
    <property type="term" value="F:ATP binding"/>
    <property type="evidence" value="ECO:0007669"/>
    <property type="project" value="UniProtKB-KW"/>
</dbReference>
<dbReference type="EMBL" id="LT906453">
    <property type="protein sequence ID" value="SNV17917.1"/>
    <property type="molecule type" value="Genomic_DNA"/>
</dbReference>
<name>A0A239V6T0_9MICO</name>
<dbReference type="AlphaFoldDB" id="A0A239V6T0"/>
<dbReference type="PANTHER" id="PTHR42711:SF16">
    <property type="entry name" value="ABC TRANSPORTER ATP-BINDING PROTEIN"/>
    <property type="match status" value="1"/>
</dbReference>
<evidence type="ECO:0000313" key="8">
    <source>
        <dbReference type="Proteomes" id="UP000242637"/>
    </source>
</evidence>
<reference evidence="7 8" key="1">
    <citation type="submission" date="2017-06" db="EMBL/GenBank/DDBJ databases">
        <authorList>
            <consortium name="Pathogen Informatics"/>
        </authorList>
    </citation>
    <scope>NUCLEOTIDE SEQUENCE [LARGE SCALE GENOMIC DNA]</scope>
    <source>
        <strain evidence="7 8">NCTC13039</strain>
    </source>
</reference>
<comment type="subcellular location">
    <subcellularLocation>
        <location evidence="1">Cell membrane</location>
        <topology evidence="1">Peripheral membrane protein</topology>
    </subcellularLocation>
</comment>
<keyword evidence="2" id="KW-0813">Transport</keyword>
<dbReference type="SUPFAM" id="SSF52540">
    <property type="entry name" value="P-loop containing nucleoside triphosphate hydrolases"/>
    <property type="match status" value="1"/>
</dbReference>
<dbReference type="Gene3D" id="3.40.50.300">
    <property type="entry name" value="P-loop containing nucleotide triphosphate hydrolases"/>
    <property type="match status" value="1"/>
</dbReference>
<dbReference type="Pfam" id="PF00005">
    <property type="entry name" value="ABC_tran"/>
    <property type="match status" value="1"/>
</dbReference>
<keyword evidence="8" id="KW-1185">Reference proteome</keyword>
<accession>A0A239V6T0</accession>